<organism evidence="1 2">
    <name type="scientific">Fusarium oxysporum f. sp. raphani 54005</name>
    <dbReference type="NCBI Taxonomy" id="1089458"/>
    <lineage>
        <taxon>Eukaryota</taxon>
        <taxon>Fungi</taxon>
        <taxon>Dikarya</taxon>
        <taxon>Ascomycota</taxon>
        <taxon>Pezizomycotina</taxon>
        <taxon>Sordariomycetes</taxon>
        <taxon>Hypocreomycetidae</taxon>
        <taxon>Hypocreales</taxon>
        <taxon>Nectriaceae</taxon>
        <taxon>Fusarium</taxon>
        <taxon>Fusarium oxysporum species complex</taxon>
    </lineage>
</organism>
<sequence length="34" mass="3990">MAVGYPCDCLCGRRSRKWPLLLRMVHELWQAKDG</sequence>
<proteinExistence type="predicted"/>
<dbReference type="AlphaFoldDB" id="X0B5U5"/>
<name>X0B5U5_FUSOX</name>
<accession>X0B5U5</accession>
<evidence type="ECO:0000313" key="2">
    <source>
        <dbReference type="Proteomes" id="UP000030663"/>
    </source>
</evidence>
<gene>
    <name evidence="1" type="ORF">FOQG_17772</name>
</gene>
<dbReference type="Proteomes" id="UP000030663">
    <property type="component" value="Unassembled WGS sequence"/>
</dbReference>
<protein>
    <submittedName>
        <fullName evidence="1">Uncharacterized protein</fullName>
    </submittedName>
</protein>
<evidence type="ECO:0000313" key="1">
    <source>
        <dbReference type="EMBL" id="EXK77515.1"/>
    </source>
</evidence>
<dbReference type="HOGENOM" id="CLU_3377174_0_0_1"/>
<reference evidence="1 2" key="1">
    <citation type="submission" date="2011-11" db="EMBL/GenBank/DDBJ databases">
        <title>The Genome Sequence of Fusarium oxysporum PHW815.</title>
        <authorList>
            <consortium name="The Broad Institute Genome Sequencing Platform"/>
            <person name="Ma L.-J."/>
            <person name="Gale L.R."/>
            <person name="Schwartz D.C."/>
            <person name="Zhou S."/>
            <person name="Corby-Kistler H."/>
            <person name="Young S.K."/>
            <person name="Zeng Q."/>
            <person name="Gargeya S."/>
            <person name="Fitzgerald M."/>
            <person name="Haas B."/>
            <person name="Abouelleil A."/>
            <person name="Alvarado L."/>
            <person name="Arachchi H.M."/>
            <person name="Berlin A."/>
            <person name="Brown A."/>
            <person name="Chapman S.B."/>
            <person name="Chen Z."/>
            <person name="Dunbar C."/>
            <person name="Freedman E."/>
            <person name="Gearin G."/>
            <person name="Goldberg J."/>
            <person name="Griggs A."/>
            <person name="Gujja S."/>
            <person name="Heiman D."/>
            <person name="Howarth C."/>
            <person name="Larson L."/>
            <person name="Lui A."/>
            <person name="MacDonald P.J.P."/>
            <person name="Montmayeur A."/>
            <person name="Murphy C."/>
            <person name="Neiman D."/>
            <person name="Pearson M."/>
            <person name="Priest M."/>
            <person name="Roberts A."/>
            <person name="Saif S."/>
            <person name="Shea T."/>
            <person name="Shenoy N."/>
            <person name="Sisk P."/>
            <person name="Stolte C."/>
            <person name="Sykes S."/>
            <person name="Wortman J."/>
            <person name="Nusbaum C."/>
            <person name="Birren B."/>
        </authorList>
    </citation>
    <scope>NUCLEOTIDE SEQUENCE [LARGE SCALE GENOMIC DNA]</scope>
    <source>
        <strain evidence="1 2">54005</strain>
    </source>
</reference>
<dbReference type="EMBL" id="KI979385">
    <property type="protein sequence ID" value="EXK77515.1"/>
    <property type="molecule type" value="Genomic_DNA"/>
</dbReference>
<keyword evidence="2" id="KW-1185">Reference proteome</keyword>